<proteinExistence type="predicted"/>
<feature type="signal peptide" evidence="2">
    <location>
        <begin position="1"/>
        <end position="20"/>
    </location>
</feature>
<evidence type="ECO:0000313" key="3">
    <source>
        <dbReference type="EMBL" id="CAD8337652.1"/>
    </source>
</evidence>
<dbReference type="EMBL" id="HBEF01015615">
    <property type="protein sequence ID" value="CAD8337652.1"/>
    <property type="molecule type" value="Transcribed_RNA"/>
</dbReference>
<dbReference type="AlphaFoldDB" id="A0A7R9WYV5"/>
<evidence type="ECO:0008006" key="4">
    <source>
        <dbReference type="Google" id="ProtNLM"/>
    </source>
</evidence>
<organism evidence="3">
    <name type="scientific">Craspedostauros australis</name>
    <dbReference type="NCBI Taxonomy" id="1486917"/>
    <lineage>
        <taxon>Eukaryota</taxon>
        <taxon>Sar</taxon>
        <taxon>Stramenopiles</taxon>
        <taxon>Ochrophyta</taxon>
        <taxon>Bacillariophyta</taxon>
        <taxon>Bacillariophyceae</taxon>
        <taxon>Bacillariophycidae</taxon>
        <taxon>Naviculales</taxon>
        <taxon>Naviculaceae</taxon>
        <taxon>Craspedostauros</taxon>
    </lineage>
</organism>
<evidence type="ECO:0000256" key="1">
    <source>
        <dbReference type="SAM" id="MobiDB-lite"/>
    </source>
</evidence>
<gene>
    <name evidence="3" type="ORF">CAUS1442_LOCUS9780</name>
</gene>
<feature type="chain" id="PRO_5030799625" description="DUF3598 domain-containing protein" evidence="2">
    <location>
        <begin position="21"/>
        <end position="460"/>
    </location>
</feature>
<feature type="compositionally biased region" description="Basic and acidic residues" evidence="1">
    <location>
        <begin position="403"/>
        <end position="417"/>
    </location>
</feature>
<feature type="region of interest" description="Disordered" evidence="1">
    <location>
        <begin position="392"/>
        <end position="460"/>
    </location>
</feature>
<reference evidence="3" key="1">
    <citation type="submission" date="2021-01" db="EMBL/GenBank/DDBJ databases">
        <authorList>
            <person name="Corre E."/>
            <person name="Pelletier E."/>
            <person name="Niang G."/>
            <person name="Scheremetjew M."/>
            <person name="Finn R."/>
            <person name="Kale V."/>
            <person name="Holt S."/>
            <person name="Cochrane G."/>
            <person name="Meng A."/>
            <person name="Brown T."/>
            <person name="Cohen L."/>
        </authorList>
    </citation>
    <scope>NUCLEOTIDE SEQUENCE</scope>
    <source>
        <strain evidence="3">CCMP3328</strain>
    </source>
</reference>
<evidence type="ECO:0000256" key="2">
    <source>
        <dbReference type="SAM" id="SignalP"/>
    </source>
</evidence>
<sequence length="460" mass="50061">MKFSIYVAAFVALSLASCDGFQSVTTASSVSSLRHQEQQQAATVTNNDGLSTHSRRIPSALFAGADSKGDEDDDDEDEYEAEADIAIQWELFKKHHAKGSWKGVWTTYNFIGDIIDETVASVDLNLQSKFDDMVVDHAHTIVVGAKKSDCETCFDSFDTKTLPVARYTPETLSQRNRLGANGMVIGPSILKSGAMATELVLSYGDGRVRVTFQHAPVWAAGVEPGSCPPQGLKLFRAMLSREALRESAPTAETESKNPPIEGNPIFSRPVPPFNYHKKWGGSSWTWGPQTGNKGWGIEELEESDSWHGITPADSWNLRLPGGIHVQAPKVVNDASTGLCRMAWLPDDETLLRIEGGVTALQPLMLDDDQMVGFEPPSLSSYRCDVMKKMGELENISRPSQDLNKSDSATKPKSDDTASKTTSKGGDEENFDATKPNGLAEGSQKPDEDSGLESIRDALSL</sequence>
<protein>
    <recommendedName>
        <fullName evidence="4">DUF3598 domain-containing protein</fullName>
    </recommendedName>
</protein>
<name>A0A7R9WYV5_9STRA</name>
<dbReference type="PROSITE" id="PS51257">
    <property type="entry name" value="PROKAR_LIPOPROTEIN"/>
    <property type="match status" value="1"/>
</dbReference>
<keyword evidence="2" id="KW-0732">Signal</keyword>
<accession>A0A7R9WYV5</accession>